<sequence>MNNFNFLLIFSLFMSLSSQQCSEREIKCENGNIPEKAYCYKDHSRNLRKDVTFYNCYNTFIKQNPLKNKEVRIEFSKIHAFSVDFNFLSSETEQFNVWGSDFSVLLDTSKLTKLNTYSFTNSKLTKLESNSRLPLNVKIIDFSNNKIEFISENFFSIFHSLNSLNLRENQVRKISKLVFNSGNFLYLYFENMKLEVFNEIIIENSRTLNNFKVYFDNNKLSDFPLIKGNIKTIKDYAIGHQYKHNLLYDVKNELSTLWQINNNKLNMFFDKKNGIPSLFIDNNQNLLYDKKIKFSDKFIVIENFEISSRHFLLDKKSEALQCLIDYGTILKVKITGTKAEQFAHHAQKGQLNLNNCRDYLIFPTTTTRSMKSTKPKLTLKKVKANTDKNITLNVKKTLDTTISVLIDSIKNNETFNNSNNTTVNRDNGFSAEITNSTLKNSLENVTLINVTTKIDNEVFLEMTDQTNIDDLDSVKDNFTLYSIINNYTIEKDDASLETFEYSHFNNLTSFHNLNLNSDNVTLDESDSLTGNFTDEEIKIETDERNFNKSELDKDYTEPYYSMEDNNETKIIIGNLTTNENFEYDNDDDDDDESYETTRLITKKDETYTINSTDFSTLMFKTIWGFSSTQCQQKCFVDSLNSFICIKTKFSRESLKSCYIEHFSTIKNSILNFDLESIDGLNRDPLDLSYLSNFTQTIRFNKMPIVYLPKINNLYDLKTLKINSHEILNLNNADLFPSGLEIIDLADGNIKTISSNFFVKFENLKEINLQKNILRNIGIIEINSNFIRLLDFSFQKKIFIRMTMYVNQEKISLNYFDGIYFHKNKSDPELSINFDSNEIQSLPKILGKLRQIYYYKIGHQFNQEKLINRDFISLSNDGPIVIENFEIYDQHFLIDKVYRNFQCLLDYGVIKNVILTGKTKEKYAHHTIKKNFNLEICRKYVSTSTAFPTTIVTSTSTKKSSKKKINTTTILNMEMTSTINQTTFISTFKPTIQIKGIRQAVNQLSIGGGQGMIKCNCTKKCLNMRCTCRKSNL</sequence>
<organism evidence="2 3">
    <name type="scientific">Brachionus calyciflorus</name>
    <dbReference type="NCBI Taxonomy" id="104777"/>
    <lineage>
        <taxon>Eukaryota</taxon>
        <taxon>Metazoa</taxon>
        <taxon>Spiralia</taxon>
        <taxon>Gnathifera</taxon>
        <taxon>Rotifera</taxon>
        <taxon>Eurotatoria</taxon>
        <taxon>Monogononta</taxon>
        <taxon>Pseudotrocha</taxon>
        <taxon>Ploima</taxon>
        <taxon>Brachionidae</taxon>
        <taxon>Brachionus</taxon>
    </lineage>
</organism>
<name>A0A814C282_9BILA</name>
<dbReference type="SUPFAM" id="SSF52058">
    <property type="entry name" value="L domain-like"/>
    <property type="match status" value="2"/>
</dbReference>
<dbReference type="Proteomes" id="UP000663879">
    <property type="component" value="Unassembled WGS sequence"/>
</dbReference>
<reference evidence="2" key="1">
    <citation type="submission" date="2021-02" db="EMBL/GenBank/DDBJ databases">
        <authorList>
            <person name="Nowell W R."/>
        </authorList>
    </citation>
    <scope>NUCLEOTIDE SEQUENCE</scope>
    <source>
        <strain evidence="2">Ploen Becks lab</strain>
    </source>
</reference>
<dbReference type="InterPro" id="IPR032675">
    <property type="entry name" value="LRR_dom_sf"/>
</dbReference>
<feature type="signal peptide" evidence="1">
    <location>
        <begin position="1"/>
        <end position="19"/>
    </location>
</feature>
<feature type="chain" id="PRO_5032619644" evidence="1">
    <location>
        <begin position="20"/>
        <end position="1032"/>
    </location>
</feature>
<dbReference type="PROSITE" id="PS51450">
    <property type="entry name" value="LRR"/>
    <property type="match status" value="1"/>
</dbReference>
<evidence type="ECO:0000313" key="3">
    <source>
        <dbReference type="Proteomes" id="UP000663879"/>
    </source>
</evidence>
<dbReference type="AlphaFoldDB" id="A0A814C282"/>
<dbReference type="InterPro" id="IPR001611">
    <property type="entry name" value="Leu-rich_rpt"/>
</dbReference>
<comment type="caution">
    <text evidence="2">The sequence shown here is derived from an EMBL/GenBank/DDBJ whole genome shotgun (WGS) entry which is preliminary data.</text>
</comment>
<evidence type="ECO:0000313" key="2">
    <source>
        <dbReference type="EMBL" id="CAF0934086.1"/>
    </source>
</evidence>
<keyword evidence="1" id="KW-0732">Signal</keyword>
<gene>
    <name evidence="2" type="ORF">OXX778_LOCUS13068</name>
</gene>
<protein>
    <submittedName>
        <fullName evidence="2">Uncharacterized protein</fullName>
    </submittedName>
</protein>
<dbReference type="Gene3D" id="3.80.10.10">
    <property type="entry name" value="Ribonuclease Inhibitor"/>
    <property type="match status" value="1"/>
</dbReference>
<accession>A0A814C282</accession>
<keyword evidence="3" id="KW-1185">Reference proteome</keyword>
<proteinExistence type="predicted"/>
<dbReference type="OrthoDB" id="10238327at2759"/>
<dbReference type="EMBL" id="CAJNOC010002454">
    <property type="protein sequence ID" value="CAF0934086.1"/>
    <property type="molecule type" value="Genomic_DNA"/>
</dbReference>
<evidence type="ECO:0000256" key="1">
    <source>
        <dbReference type="SAM" id="SignalP"/>
    </source>
</evidence>